<sequence length="492" mass="55114">MSVPVPRDGGITDLLEEAARSDRRFDAVICESIDRIARRTYLGTQIEYRLEQLGVMLFASDEPIVASGKRASQILTRRVKQGVAEWYVLELLEKSWDGFETHTEQGFNIGRAPYGYTALRVPHPVPARRAEGASKHRLTPDPVRAPVVSHIYELRVRRRLGYAAIAELLNLQPERFPPPEPVDAQRRVGRWTASSVRGVLTNPKYTGYMVWNRRATKTGRGRHNAPTGGCGPVDSPDGGSAPAAGGRLAARLPQVETEAHREHEAGLASLQRRLHDLDTRRERLLAQLEVFDDPHAEMAADIRARAQRIYEERGTVQEQLRELQQHAPQRSAPELLEALPVGERDLAAVPEELLRRLFEAFRLQVVYDRPRHAVTVRVHLAAETVPELRQAADRVLTHDDHREEPQEREDPMDAATPRVPLCDVPPAGDRTAGNAYQYAGQRADQHVDHAPPQSGRTGRGSQRGHRGQLVIEDHIELPPAGRGVRRSETQGR</sequence>
<dbReference type="Proteomes" id="UP001500908">
    <property type="component" value="Unassembled WGS sequence"/>
</dbReference>
<evidence type="ECO:0000313" key="3">
    <source>
        <dbReference type="EMBL" id="GAA3757316.1"/>
    </source>
</evidence>
<evidence type="ECO:0000259" key="2">
    <source>
        <dbReference type="Pfam" id="PF07508"/>
    </source>
</evidence>
<organism evidence="3 4">
    <name type="scientific">Salinactinospora qingdaonensis</name>
    <dbReference type="NCBI Taxonomy" id="702744"/>
    <lineage>
        <taxon>Bacteria</taxon>
        <taxon>Bacillati</taxon>
        <taxon>Actinomycetota</taxon>
        <taxon>Actinomycetes</taxon>
        <taxon>Streptosporangiales</taxon>
        <taxon>Nocardiopsidaceae</taxon>
        <taxon>Salinactinospora</taxon>
    </lineage>
</organism>
<dbReference type="InterPro" id="IPR038109">
    <property type="entry name" value="DNA_bind_recomb_sf"/>
</dbReference>
<keyword evidence="4" id="KW-1185">Reference proteome</keyword>
<dbReference type="Gene3D" id="3.40.50.1390">
    <property type="entry name" value="Resolvase, N-terminal catalytic domain"/>
    <property type="match status" value="1"/>
</dbReference>
<feature type="domain" description="Recombinase" evidence="2">
    <location>
        <begin position="143"/>
        <end position="217"/>
    </location>
</feature>
<proteinExistence type="predicted"/>
<dbReference type="InterPro" id="IPR011109">
    <property type="entry name" value="DNA_bind_recombinase_dom"/>
</dbReference>
<dbReference type="PANTHER" id="PTHR30461">
    <property type="entry name" value="DNA-INVERTASE FROM LAMBDOID PROPHAGE"/>
    <property type="match status" value="1"/>
</dbReference>
<gene>
    <name evidence="3" type="ORF">GCM10022402_39540</name>
</gene>
<evidence type="ECO:0000313" key="4">
    <source>
        <dbReference type="Proteomes" id="UP001500908"/>
    </source>
</evidence>
<dbReference type="InterPro" id="IPR036162">
    <property type="entry name" value="Resolvase-like_N_sf"/>
</dbReference>
<feature type="region of interest" description="Disordered" evidence="1">
    <location>
        <begin position="441"/>
        <end position="492"/>
    </location>
</feature>
<dbReference type="SUPFAM" id="SSF53041">
    <property type="entry name" value="Resolvase-like"/>
    <property type="match status" value="1"/>
</dbReference>
<dbReference type="Pfam" id="PF07508">
    <property type="entry name" value="Recombinase"/>
    <property type="match status" value="1"/>
</dbReference>
<dbReference type="InterPro" id="IPR050639">
    <property type="entry name" value="SSR_resolvase"/>
</dbReference>
<name>A0ABP7G6M8_9ACTN</name>
<protein>
    <recommendedName>
        <fullName evidence="2">Recombinase domain-containing protein</fullName>
    </recommendedName>
</protein>
<dbReference type="Gene3D" id="3.90.1750.20">
    <property type="entry name" value="Putative Large Serine Recombinase, Chain B, Domain 2"/>
    <property type="match status" value="1"/>
</dbReference>
<feature type="compositionally biased region" description="Basic and acidic residues" evidence="1">
    <location>
        <begin position="395"/>
        <end position="411"/>
    </location>
</feature>
<feature type="region of interest" description="Disordered" evidence="1">
    <location>
        <begin position="218"/>
        <end position="245"/>
    </location>
</feature>
<evidence type="ECO:0000256" key="1">
    <source>
        <dbReference type="SAM" id="MobiDB-lite"/>
    </source>
</evidence>
<feature type="region of interest" description="Disordered" evidence="1">
    <location>
        <begin position="395"/>
        <end position="419"/>
    </location>
</feature>
<accession>A0ABP7G6M8</accession>
<dbReference type="PANTHER" id="PTHR30461:SF23">
    <property type="entry name" value="DNA RECOMBINASE-RELATED"/>
    <property type="match status" value="1"/>
</dbReference>
<comment type="caution">
    <text evidence="3">The sequence shown here is derived from an EMBL/GenBank/DDBJ whole genome shotgun (WGS) entry which is preliminary data.</text>
</comment>
<reference evidence="4" key="1">
    <citation type="journal article" date="2019" name="Int. J. Syst. Evol. Microbiol.">
        <title>The Global Catalogue of Microorganisms (GCM) 10K type strain sequencing project: providing services to taxonomists for standard genome sequencing and annotation.</title>
        <authorList>
            <consortium name="The Broad Institute Genomics Platform"/>
            <consortium name="The Broad Institute Genome Sequencing Center for Infectious Disease"/>
            <person name="Wu L."/>
            <person name="Ma J."/>
        </authorList>
    </citation>
    <scope>NUCLEOTIDE SEQUENCE [LARGE SCALE GENOMIC DNA]</scope>
    <source>
        <strain evidence="4">JCM 17137</strain>
    </source>
</reference>
<feature type="compositionally biased region" description="Low complexity" evidence="1">
    <location>
        <begin position="234"/>
        <end position="245"/>
    </location>
</feature>
<dbReference type="EMBL" id="BAABDD010000024">
    <property type="protein sequence ID" value="GAA3757316.1"/>
    <property type="molecule type" value="Genomic_DNA"/>
</dbReference>